<dbReference type="Proteomes" id="UP001054902">
    <property type="component" value="Unassembled WGS sequence"/>
</dbReference>
<evidence type="ECO:0000313" key="2">
    <source>
        <dbReference type="EMBL" id="GFH60708.1"/>
    </source>
</evidence>
<accession>A0AAD3HF50</accession>
<sequence length="147" mass="16251">MADEWDTRPWEVGTLCKAFYNFGDGFLYRVVAITRVEQGKCTILTLDPVISVFAANAGKKHTKQRELGSTLCTPMSLDDIREELNRLENFLKDEERTPALNATAARESTTTNAPVPEKAAKKKKVPAKGVNKKKAPAKAAKTASKRK</sequence>
<comment type="caution">
    <text evidence="2">The sequence shown here is derived from an EMBL/GenBank/DDBJ whole genome shotgun (WGS) entry which is preliminary data.</text>
</comment>
<dbReference type="AlphaFoldDB" id="A0AAD3HF50"/>
<protein>
    <submittedName>
        <fullName evidence="2">Uncharacterized protein</fullName>
    </submittedName>
</protein>
<gene>
    <name evidence="2" type="ORF">CTEN210_17184</name>
</gene>
<feature type="compositionally biased region" description="Low complexity" evidence="1">
    <location>
        <begin position="137"/>
        <end position="147"/>
    </location>
</feature>
<feature type="compositionally biased region" description="Basic residues" evidence="1">
    <location>
        <begin position="120"/>
        <end position="136"/>
    </location>
</feature>
<evidence type="ECO:0000313" key="3">
    <source>
        <dbReference type="Proteomes" id="UP001054902"/>
    </source>
</evidence>
<dbReference type="EMBL" id="BLLK01000069">
    <property type="protein sequence ID" value="GFH60708.1"/>
    <property type="molecule type" value="Genomic_DNA"/>
</dbReference>
<evidence type="ECO:0000256" key="1">
    <source>
        <dbReference type="SAM" id="MobiDB-lite"/>
    </source>
</evidence>
<proteinExistence type="predicted"/>
<reference evidence="2 3" key="1">
    <citation type="journal article" date="2021" name="Sci. Rep.">
        <title>The genome of the diatom Chaetoceros tenuissimus carries an ancient integrated fragment of an extant virus.</title>
        <authorList>
            <person name="Hongo Y."/>
            <person name="Kimura K."/>
            <person name="Takaki Y."/>
            <person name="Yoshida Y."/>
            <person name="Baba S."/>
            <person name="Kobayashi G."/>
            <person name="Nagasaki K."/>
            <person name="Hano T."/>
            <person name="Tomaru Y."/>
        </authorList>
    </citation>
    <scope>NUCLEOTIDE SEQUENCE [LARGE SCALE GENOMIC DNA]</scope>
    <source>
        <strain evidence="2 3">NIES-3715</strain>
    </source>
</reference>
<name>A0AAD3HF50_9STRA</name>
<keyword evidence="3" id="KW-1185">Reference proteome</keyword>
<organism evidence="2 3">
    <name type="scientific">Chaetoceros tenuissimus</name>
    <dbReference type="NCBI Taxonomy" id="426638"/>
    <lineage>
        <taxon>Eukaryota</taxon>
        <taxon>Sar</taxon>
        <taxon>Stramenopiles</taxon>
        <taxon>Ochrophyta</taxon>
        <taxon>Bacillariophyta</taxon>
        <taxon>Coscinodiscophyceae</taxon>
        <taxon>Chaetocerotophycidae</taxon>
        <taxon>Chaetocerotales</taxon>
        <taxon>Chaetocerotaceae</taxon>
        <taxon>Chaetoceros</taxon>
    </lineage>
</organism>
<feature type="region of interest" description="Disordered" evidence="1">
    <location>
        <begin position="95"/>
        <end position="147"/>
    </location>
</feature>